<dbReference type="InterPro" id="IPR050570">
    <property type="entry name" value="Cell_wall_metabolism_enzyme"/>
</dbReference>
<protein>
    <recommendedName>
        <fullName evidence="4">M23ase beta-sheet core domain-containing protein</fullName>
    </recommendedName>
</protein>
<organism evidence="5 6">
    <name type="scientific">Candidatus Komeilibacteria bacterium CG11_big_fil_rev_8_21_14_0_20_36_20</name>
    <dbReference type="NCBI Taxonomy" id="1974477"/>
    <lineage>
        <taxon>Bacteria</taxon>
        <taxon>Candidatus Komeiliibacteriota</taxon>
    </lineage>
</organism>
<dbReference type="Pfam" id="PF01551">
    <property type="entry name" value="Peptidase_M23"/>
    <property type="match status" value="1"/>
</dbReference>
<dbReference type="GO" id="GO:0004222">
    <property type="term" value="F:metalloendopeptidase activity"/>
    <property type="evidence" value="ECO:0007669"/>
    <property type="project" value="TreeGrafter"/>
</dbReference>
<dbReference type="PANTHER" id="PTHR21666:SF289">
    <property type="entry name" value="L-ALA--D-GLU ENDOPEPTIDASE"/>
    <property type="match status" value="1"/>
</dbReference>
<evidence type="ECO:0000256" key="3">
    <source>
        <dbReference type="SAM" id="Phobius"/>
    </source>
</evidence>
<reference evidence="5 6" key="1">
    <citation type="submission" date="2017-09" db="EMBL/GenBank/DDBJ databases">
        <title>Depth-based differentiation of microbial function through sediment-hosted aquifers and enrichment of novel symbionts in the deep terrestrial subsurface.</title>
        <authorList>
            <person name="Probst A.J."/>
            <person name="Ladd B."/>
            <person name="Jarett J.K."/>
            <person name="Geller-Mcgrath D.E."/>
            <person name="Sieber C.M."/>
            <person name="Emerson J.B."/>
            <person name="Anantharaman K."/>
            <person name="Thomas B.C."/>
            <person name="Malmstrom R."/>
            <person name="Stieglmeier M."/>
            <person name="Klingl A."/>
            <person name="Woyke T."/>
            <person name="Ryan C.M."/>
            <person name="Banfield J.F."/>
        </authorList>
    </citation>
    <scope>NUCLEOTIDE SEQUENCE [LARGE SCALE GENOMIC DNA]</scope>
    <source>
        <strain evidence="5">CG11_big_fil_rev_8_21_14_0_20_36_20</strain>
    </source>
</reference>
<dbReference type="InterPro" id="IPR016047">
    <property type="entry name" value="M23ase_b-sheet_dom"/>
</dbReference>
<name>A0A2H0NE12_9BACT</name>
<accession>A0A2H0NE12</accession>
<keyword evidence="1" id="KW-0732">Signal</keyword>
<dbReference type="CDD" id="cd12797">
    <property type="entry name" value="M23_peptidase"/>
    <property type="match status" value="1"/>
</dbReference>
<keyword evidence="3" id="KW-0812">Transmembrane</keyword>
<keyword evidence="3" id="KW-1133">Transmembrane helix</keyword>
<evidence type="ECO:0000259" key="4">
    <source>
        <dbReference type="Pfam" id="PF01551"/>
    </source>
</evidence>
<sequence length="427" mass="48333">MPKIKTPRLRSGQVKTKINLLLLSFITICLLGWFFYPSEIKATEYQLNDLENLEMWQINQDINDKRAEIQELNRQVEVYQKNISAKQRELNSLSNQVSTLNDSIAKINLEAKTVELEIETLNLKIENTELKIQAKQREINDQKEIVARVLRQLHLEQQKNSVLEILLLNNSFSEFMAELDRLGDMQSNLVKGVEGLQTVKIALDSDKSSLEDKQIELNTLQGILTTKQTTLDSQKSAKYNLMAVTQGQEAKFQQLLDQAKQEQEQMNNDIVYLEKIAREKLNRQLELEAINSDGLMWPIASRIITAYFHDPDYPYRYIFEHNAIDLATPQGTAIRAADSGYVAKAKDGGQTGYSYIMIVHANSLSTVYGHVNQISVSDDQFVSKGQVIGYSGGMPGTRGAGLFSTGPHLHFEVRLNGVPVNPINYLP</sequence>
<dbReference type="SUPFAM" id="SSF51261">
    <property type="entry name" value="Duplicated hybrid motif"/>
    <property type="match status" value="1"/>
</dbReference>
<gene>
    <name evidence="5" type="ORF">COV55_03925</name>
</gene>
<dbReference type="Proteomes" id="UP000230564">
    <property type="component" value="Unassembled WGS sequence"/>
</dbReference>
<evidence type="ECO:0000256" key="2">
    <source>
        <dbReference type="SAM" id="Coils"/>
    </source>
</evidence>
<dbReference type="AlphaFoldDB" id="A0A2H0NE12"/>
<evidence type="ECO:0000313" key="6">
    <source>
        <dbReference type="Proteomes" id="UP000230564"/>
    </source>
</evidence>
<dbReference type="Gene3D" id="2.70.70.10">
    <property type="entry name" value="Glucose Permease (Domain IIA)"/>
    <property type="match status" value="1"/>
</dbReference>
<dbReference type="Gene3D" id="6.10.250.3150">
    <property type="match status" value="1"/>
</dbReference>
<feature type="coiled-coil region" evidence="2">
    <location>
        <begin position="55"/>
        <end position="152"/>
    </location>
</feature>
<evidence type="ECO:0000256" key="1">
    <source>
        <dbReference type="ARBA" id="ARBA00022729"/>
    </source>
</evidence>
<dbReference type="EMBL" id="PCWQ01000013">
    <property type="protein sequence ID" value="PIR06405.1"/>
    <property type="molecule type" value="Genomic_DNA"/>
</dbReference>
<dbReference type="InterPro" id="IPR011055">
    <property type="entry name" value="Dup_hybrid_motif"/>
</dbReference>
<keyword evidence="2" id="KW-0175">Coiled coil</keyword>
<feature type="coiled-coil region" evidence="2">
    <location>
        <begin position="245"/>
        <end position="276"/>
    </location>
</feature>
<evidence type="ECO:0000313" key="5">
    <source>
        <dbReference type="EMBL" id="PIR06405.1"/>
    </source>
</evidence>
<feature type="domain" description="M23ase beta-sheet core" evidence="4">
    <location>
        <begin position="321"/>
        <end position="422"/>
    </location>
</feature>
<feature type="transmembrane region" description="Helical" evidence="3">
    <location>
        <begin position="20"/>
        <end position="36"/>
    </location>
</feature>
<comment type="caution">
    <text evidence="5">The sequence shown here is derived from an EMBL/GenBank/DDBJ whole genome shotgun (WGS) entry which is preliminary data.</text>
</comment>
<keyword evidence="3" id="KW-0472">Membrane</keyword>
<proteinExistence type="predicted"/>
<dbReference type="PANTHER" id="PTHR21666">
    <property type="entry name" value="PEPTIDASE-RELATED"/>
    <property type="match status" value="1"/>
</dbReference>